<dbReference type="AlphaFoldDB" id="D2ZXK2"/>
<dbReference type="Proteomes" id="UP000003344">
    <property type="component" value="Unassembled WGS sequence"/>
</dbReference>
<dbReference type="STRING" id="546266.NEIMUCOT_05356"/>
<accession>D2ZXK2</accession>
<evidence type="ECO:0000313" key="2">
    <source>
        <dbReference type="Proteomes" id="UP000003344"/>
    </source>
</evidence>
<protein>
    <submittedName>
        <fullName evidence="1">Uncharacterized protein</fullName>
    </submittedName>
</protein>
<sequence>MIKHQNKQPVTRFYPTRTHACLKPMYHHFQLYPYEIVTK</sequence>
<reference evidence="1 2" key="1">
    <citation type="submission" date="2009-10" db="EMBL/GenBank/DDBJ databases">
        <authorList>
            <person name="Weinstock G."/>
            <person name="Sodergren E."/>
            <person name="Clifton S."/>
            <person name="Fulton L."/>
            <person name="Fulton B."/>
            <person name="Courtney L."/>
            <person name="Fronick C."/>
            <person name="Harrison M."/>
            <person name="Strong C."/>
            <person name="Farmer C."/>
            <person name="Delahaunty K."/>
            <person name="Markovic C."/>
            <person name="Hall O."/>
            <person name="Minx P."/>
            <person name="Tomlinson C."/>
            <person name="Mitreva M."/>
            <person name="Nelson J."/>
            <person name="Hou S."/>
            <person name="Wollam A."/>
            <person name="Pepin K.H."/>
            <person name="Johnson M."/>
            <person name="Bhonagiri V."/>
            <person name="Nash W.E."/>
            <person name="Warren W."/>
            <person name="Chinwalla A."/>
            <person name="Mardis E.R."/>
            <person name="Wilson R.K."/>
        </authorList>
    </citation>
    <scope>NUCLEOTIDE SEQUENCE [LARGE SCALE GENOMIC DNA]</scope>
    <source>
        <strain evidence="2">ATCC 25996 / DSM 4631 / NCTC 10774 / M26</strain>
    </source>
</reference>
<proteinExistence type="predicted"/>
<dbReference type="EMBL" id="ACDX02000010">
    <property type="protein sequence ID" value="EFC88187.1"/>
    <property type="molecule type" value="Genomic_DNA"/>
</dbReference>
<organism evidence="1 2">
    <name type="scientific">Neisseria mucosa (strain ATCC 25996 / DSM 4631 / NCTC 10774 / M26)</name>
    <dbReference type="NCBI Taxonomy" id="546266"/>
    <lineage>
        <taxon>Bacteria</taxon>
        <taxon>Pseudomonadati</taxon>
        <taxon>Pseudomonadota</taxon>
        <taxon>Betaproteobacteria</taxon>
        <taxon>Neisseriales</taxon>
        <taxon>Neisseriaceae</taxon>
        <taxon>Neisseria</taxon>
    </lineage>
</organism>
<name>D2ZXK2_NEIM2</name>
<gene>
    <name evidence="1" type="ORF">NEIMUCOT_05356</name>
</gene>
<evidence type="ECO:0000313" key="1">
    <source>
        <dbReference type="EMBL" id="EFC88187.1"/>
    </source>
</evidence>
<comment type="caution">
    <text evidence="1">The sequence shown here is derived from an EMBL/GenBank/DDBJ whole genome shotgun (WGS) entry which is preliminary data.</text>
</comment>